<dbReference type="SFLD" id="SFLDF00288">
    <property type="entry name" value="HemN-like__clustered_with_nucl"/>
    <property type="match status" value="1"/>
</dbReference>
<evidence type="ECO:0000256" key="10">
    <source>
        <dbReference type="RuleBase" id="RU364116"/>
    </source>
</evidence>
<dbReference type="InterPro" id="IPR006638">
    <property type="entry name" value="Elp3/MiaA/NifB-like_rSAM"/>
</dbReference>
<dbReference type="Pfam" id="PF06969">
    <property type="entry name" value="HemN_C"/>
    <property type="match status" value="1"/>
</dbReference>
<reference evidence="12 13" key="1">
    <citation type="submission" date="2023-01" db="EMBL/GenBank/DDBJ databases">
        <title>Thalassococcus onchidii sp. nov., isolated from a marine invertebrate from the South China Sea.</title>
        <authorList>
            <person name="Xu S."/>
            <person name="Liu Z."/>
            <person name="Xu Y."/>
        </authorList>
    </citation>
    <scope>NUCLEOTIDE SEQUENCE [LARGE SCALE GENOMIC DNA]</scope>
    <source>
        <strain evidence="12 13">KCTC 32084</strain>
    </source>
</reference>
<evidence type="ECO:0000256" key="3">
    <source>
        <dbReference type="ARBA" id="ARBA00017228"/>
    </source>
</evidence>
<keyword evidence="6 10" id="KW-0479">Metal-binding</keyword>
<comment type="caution">
    <text evidence="12">The sequence shown here is derived from an EMBL/GenBank/DDBJ whole genome shotgun (WGS) entry which is preliminary data.</text>
</comment>
<evidence type="ECO:0000313" key="12">
    <source>
        <dbReference type="EMBL" id="MDA7423407.1"/>
    </source>
</evidence>
<dbReference type="InterPro" id="IPR010723">
    <property type="entry name" value="HemN_C"/>
</dbReference>
<dbReference type="InterPro" id="IPR058240">
    <property type="entry name" value="rSAM_sf"/>
</dbReference>
<feature type="domain" description="Radical SAM core" evidence="11">
    <location>
        <begin position="4"/>
        <end position="240"/>
    </location>
</feature>
<dbReference type="EMBL" id="JAQIOY010000001">
    <property type="protein sequence ID" value="MDA7423407.1"/>
    <property type="molecule type" value="Genomic_DNA"/>
</dbReference>
<evidence type="ECO:0000256" key="4">
    <source>
        <dbReference type="ARBA" id="ARBA00022617"/>
    </source>
</evidence>
<keyword evidence="10" id="KW-0963">Cytoplasm</keyword>
<evidence type="ECO:0000256" key="1">
    <source>
        <dbReference type="ARBA" id="ARBA00001966"/>
    </source>
</evidence>
<comment type="subcellular location">
    <subcellularLocation>
        <location evidence="10">Cytoplasm</location>
    </subcellularLocation>
</comment>
<dbReference type="NCBIfam" id="TIGR00539">
    <property type="entry name" value="hemN_rel"/>
    <property type="match status" value="1"/>
</dbReference>
<protein>
    <recommendedName>
        <fullName evidence="3 10">Heme chaperone HemW</fullName>
    </recommendedName>
</protein>
<comment type="similarity">
    <text evidence="2">Belongs to the anaerobic coproporphyrinogen-III oxidase family. HemW subfamily.</text>
</comment>
<keyword evidence="8 10" id="KW-0411">Iron-sulfur</keyword>
<dbReference type="CDD" id="cd01335">
    <property type="entry name" value="Radical_SAM"/>
    <property type="match status" value="1"/>
</dbReference>
<accession>A0ABT4XNC2</accession>
<dbReference type="SFLD" id="SFLDS00029">
    <property type="entry name" value="Radical_SAM"/>
    <property type="match status" value="1"/>
</dbReference>
<dbReference type="Gene3D" id="3.20.20.70">
    <property type="entry name" value="Aldolase class I"/>
    <property type="match status" value="1"/>
</dbReference>
<evidence type="ECO:0000259" key="11">
    <source>
        <dbReference type="PROSITE" id="PS51918"/>
    </source>
</evidence>
<keyword evidence="10" id="KW-0004">4Fe-4S</keyword>
<dbReference type="PANTHER" id="PTHR13932:SF5">
    <property type="entry name" value="RADICAL S-ADENOSYL METHIONINE DOMAIN-CONTAINING PROTEIN 1, MITOCHONDRIAL"/>
    <property type="match status" value="1"/>
</dbReference>
<evidence type="ECO:0000256" key="8">
    <source>
        <dbReference type="ARBA" id="ARBA00023014"/>
    </source>
</evidence>
<dbReference type="SFLD" id="SFLDF00562">
    <property type="entry name" value="HemN-like__clustered_with_heat"/>
    <property type="match status" value="1"/>
</dbReference>
<keyword evidence="13" id="KW-1185">Reference proteome</keyword>
<dbReference type="SFLD" id="SFLDG01065">
    <property type="entry name" value="anaerobic_coproporphyrinogen-I"/>
    <property type="match status" value="1"/>
</dbReference>
<dbReference type="PANTHER" id="PTHR13932">
    <property type="entry name" value="COPROPORPHYRINIGEN III OXIDASE"/>
    <property type="match status" value="1"/>
</dbReference>
<dbReference type="RefSeq" id="WP_271431436.1">
    <property type="nucleotide sequence ID" value="NZ_JAQIOY010000001.1"/>
</dbReference>
<gene>
    <name evidence="12" type="primary">hemW</name>
    <name evidence="12" type="ORF">PFY00_01585</name>
</gene>
<proteinExistence type="inferred from homology"/>
<keyword evidence="7 10" id="KW-0408">Iron</keyword>
<dbReference type="Proteomes" id="UP001210720">
    <property type="component" value="Unassembled WGS sequence"/>
</dbReference>
<dbReference type="InterPro" id="IPR004559">
    <property type="entry name" value="HemW-like"/>
</dbReference>
<keyword evidence="5 10" id="KW-0949">S-adenosyl-L-methionine</keyword>
<organism evidence="12 13">
    <name type="scientific">Thalassococcus lentus</name>
    <dbReference type="NCBI Taxonomy" id="1210524"/>
    <lineage>
        <taxon>Bacteria</taxon>
        <taxon>Pseudomonadati</taxon>
        <taxon>Pseudomonadota</taxon>
        <taxon>Alphaproteobacteria</taxon>
        <taxon>Rhodobacterales</taxon>
        <taxon>Roseobacteraceae</taxon>
        <taxon>Thalassococcus</taxon>
    </lineage>
</organism>
<dbReference type="InterPro" id="IPR007197">
    <property type="entry name" value="rSAM"/>
</dbReference>
<keyword evidence="4 10" id="KW-0349">Heme</keyword>
<evidence type="ECO:0000256" key="6">
    <source>
        <dbReference type="ARBA" id="ARBA00022723"/>
    </source>
</evidence>
<evidence type="ECO:0000313" key="13">
    <source>
        <dbReference type="Proteomes" id="UP001210720"/>
    </source>
</evidence>
<name>A0ABT4XNC2_9RHOB</name>
<dbReference type="SMART" id="SM00729">
    <property type="entry name" value="Elp3"/>
    <property type="match status" value="1"/>
</dbReference>
<sequence length="387" mass="42727">MADDWKAGGFALYVHWPFCESKCPYCDFNSHVSQFVDQQRWARALVSEIDRYSELTKGRVLRSIFFGGGTPSLMAVETVQSVLEASKKNWLWANDIEITLEANPGSVETAKFQGFSEVGVNRVSLGIQALNDTDLKRLGRLHSVAEAKTAFDTARKFFDRVSFDLIYARQDQSLADWRSELTEALSMAGDHLSLYQLTIEPGTAFWDRAQRGGLRGLPEDSLSADMYDLTQELCDQAGYSAYEVSNHAQNGSESRHNLVYWNYGDYIGVGPGAHGRVTKNGQKYATEAISAPGAWIKAAELGNADVLSAVISPPDMAGEAIMMGLRTIYGLDVDRVRQIHPDALPSAKLSELQDLNLIELDGGRIKPTRQGTLLLNSVITELLPEPV</sequence>
<evidence type="ECO:0000256" key="7">
    <source>
        <dbReference type="ARBA" id="ARBA00023004"/>
    </source>
</evidence>
<dbReference type="InterPro" id="IPR034505">
    <property type="entry name" value="Coproporphyrinogen-III_oxidase"/>
</dbReference>
<dbReference type="Pfam" id="PF04055">
    <property type="entry name" value="Radical_SAM"/>
    <property type="match status" value="1"/>
</dbReference>
<comment type="function">
    <text evidence="10">Probably acts as a heme chaperone, transferring heme to an unknown acceptor. Binds one molecule of heme per monomer, possibly covalently. Binds 1 [4Fe-4S] cluster. The cluster is coordinated with 3 cysteines and an exchangeable S-adenosyl-L-methionine.</text>
</comment>
<dbReference type="PROSITE" id="PS51918">
    <property type="entry name" value="RADICAL_SAM"/>
    <property type="match status" value="1"/>
</dbReference>
<dbReference type="SUPFAM" id="SSF102114">
    <property type="entry name" value="Radical SAM enzymes"/>
    <property type="match status" value="1"/>
</dbReference>
<evidence type="ECO:0000256" key="2">
    <source>
        <dbReference type="ARBA" id="ARBA00006100"/>
    </source>
</evidence>
<dbReference type="InterPro" id="IPR013785">
    <property type="entry name" value="Aldolase_TIM"/>
</dbReference>
<keyword evidence="9 10" id="KW-0143">Chaperone</keyword>
<evidence type="ECO:0000256" key="9">
    <source>
        <dbReference type="ARBA" id="ARBA00023186"/>
    </source>
</evidence>
<evidence type="ECO:0000256" key="5">
    <source>
        <dbReference type="ARBA" id="ARBA00022691"/>
    </source>
</evidence>
<comment type="cofactor">
    <cofactor evidence="1">
        <name>[4Fe-4S] cluster</name>
        <dbReference type="ChEBI" id="CHEBI:49883"/>
    </cofactor>
</comment>